<evidence type="ECO:0000259" key="1">
    <source>
        <dbReference type="Pfam" id="PF07463"/>
    </source>
</evidence>
<dbReference type="InterPro" id="IPR044925">
    <property type="entry name" value="His-Me_finger_sf"/>
</dbReference>
<name>A0ABU1U3W7_9BACL</name>
<dbReference type="SUPFAM" id="SSF54060">
    <property type="entry name" value="His-Me finger endonucleases"/>
    <property type="match status" value="1"/>
</dbReference>
<feature type="domain" description="NUMOD4" evidence="1">
    <location>
        <begin position="3"/>
        <end position="47"/>
    </location>
</feature>
<evidence type="ECO:0000313" key="2">
    <source>
        <dbReference type="EMBL" id="MDR7074184.1"/>
    </source>
</evidence>
<evidence type="ECO:0000313" key="3">
    <source>
        <dbReference type="Proteomes" id="UP001258181"/>
    </source>
</evidence>
<dbReference type="InterPro" id="IPR010902">
    <property type="entry name" value="NUMOD4"/>
</dbReference>
<gene>
    <name evidence="2" type="ORF">J2X07_003179</name>
</gene>
<comment type="caution">
    <text evidence="2">The sequence shown here is derived from an EMBL/GenBank/DDBJ whole genome shotgun (WGS) entry which is preliminary data.</text>
</comment>
<accession>A0ABU1U3W7</accession>
<protein>
    <recommendedName>
        <fullName evidence="1">NUMOD4 domain-containing protein</fullName>
    </recommendedName>
</protein>
<dbReference type="Proteomes" id="UP001258181">
    <property type="component" value="Unassembled WGS sequence"/>
</dbReference>
<keyword evidence="3" id="KW-1185">Reference proteome</keyword>
<proteinExistence type="predicted"/>
<dbReference type="RefSeq" id="WP_310260713.1">
    <property type="nucleotide sequence ID" value="NZ_JAVDWA010000006.1"/>
</dbReference>
<dbReference type="Pfam" id="PF07463">
    <property type="entry name" value="NUMOD4"/>
    <property type="match status" value="1"/>
</dbReference>
<sequence>MNEERRSIKGFEVQYDITRTGRIISKKTKKARHKNGDEYGYIYVHLHKKGSRELHKTFELWKNAFPELSDNEYKGLKAR</sequence>
<dbReference type="EMBL" id="JAVDWA010000006">
    <property type="protein sequence ID" value="MDR7074184.1"/>
    <property type="molecule type" value="Genomic_DNA"/>
</dbReference>
<reference evidence="2 3" key="1">
    <citation type="submission" date="2023-07" db="EMBL/GenBank/DDBJ databases">
        <title>Sorghum-associated microbial communities from plants grown in Nebraska, USA.</title>
        <authorList>
            <person name="Schachtman D."/>
        </authorList>
    </citation>
    <scope>NUCLEOTIDE SEQUENCE [LARGE SCALE GENOMIC DNA]</scope>
    <source>
        <strain evidence="2 3">BE211</strain>
    </source>
</reference>
<organism evidence="2 3">
    <name type="scientific">Fictibacillus barbaricus</name>
    <dbReference type="NCBI Taxonomy" id="182136"/>
    <lineage>
        <taxon>Bacteria</taxon>
        <taxon>Bacillati</taxon>
        <taxon>Bacillota</taxon>
        <taxon>Bacilli</taxon>
        <taxon>Bacillales</taxon>
        <taxon>Fictibacillaceae</taxon>
        <taxon>Fictibacillus</taxon>
    </lineage>
</organism>
<dbReference type="Gene3D" id="3.90.75.20">
    <property type="match status" value="1"/>
</dbReference>